<evidence type="ECO:0000313" key="2">
    <source>
        <dbReference type="EMBL" id="GIZ53590.1"/>
    </source>
</evidence>
<name>A0ABQ4Q9Z3_9BURK</name>
<gene>
    <name evidence="2" type="ORF">NCCP691_36040</name>
</gene>
<evidence type="ECO:0000313" key="3">
    <source>
        <dbReference type="Proteomes" id="UP000887222"/>
    </source>
</evidence>
<proteinExistence type="predicted"/>
<dbReference type="RefSeq" id="WP_220810004.1">
    <property type="nucleotide sequence ID" value="NZ_BPMK01000018.1"/>
</dbReference>
<dbReference type="EMBL" id="BPMK01000018">
    <property type="protein sequence ID" value="GIZ53590.1"/>
    <property type="molecule type" value="Genomic_DNA"/>
</dbReference>
<protein>
    <submittedName>
        <fullName evidence="2">Uncharacterized protein</fullName>
    </submittedName>
</protein>
<feature type="transmembrane region" description="Helical" evidence="1">
    <location>
        <begin position="22"/>
        <end position="43"/>
    </location>
</feature>
<keyword evidence="1" id="KW-1133">Transmembrane helix</keyword>
<organism evidence="2 3">
    <name type="scientific">Noviherbaspirillum aridicola</name>
    <dbReference type="NCBI Taxonomy" id="2849687"/>
    <lineage>
        <taxon>Bacteria</taxon>
        <taxon>Pseudomonadati</taxon>
        <taxon>Pseudomonadota</taxon>
        <taxon>Betaproteobacteria</taxon>
        <taxon>Burkholderiales</taxon>
        <taxon>Oxalobacteraceae</taxon>
        <taxon>Noviherbaspirillum</taxon>
    </lineage>
</organism>
<accession>A0ABQ4Q9Z3</accession>
<keyword evidence="3" id="KW-1185">Reference proteome</keyword>
<keyword evidence="1" id="KW-0472">Membrane</keyword>
<reference evidence="2 3" key="1">
    <citation type="journal article" date="2022" name="Int. J. Syst. Evol. Microbiol.">
        <title>Noviherbaspirillum aridicola sp. nov., isolated from an arid soil in Pakistan.</title>
        <authorList>
            <person name="Khan I.U."/>
            <person name="Saqib M."/>
            <person name="Amin A."/>
            <person name="Hussain F."/>
            <person name="Li L."/>
            <person name="Liu Y.H."/>
            <person name="Fang B.Z."/>
            <person name="Ahmed I."/>
            <person name="Li W.J."/>
        </authorList>
    </citation>
    <scope>NUCLEOTIDE SEQUENCE [LARGE SCALE GENOMIC DNA]</scope>
    <source>
        <strain evidence="2 3">NCCP-691</strain>
    </source>
</reference>
<comment type="caution">
    <text evidence="2">The sequence shown here is derived from an EMBL/GenBank/DDBJ whole genome shotgun (WGS) entry which is preliminary data.</text>
</comment>
<sequence>MRTAEHNARVAPVTRGFNYNKLQAVACMLASAATSIGLTWYAITRLF</sequence>
<keyword evidence="1" id="KW-0812">Transmembrane</keyword>
<dbReference type="Proteomes" id="UP000887222">
    <property type="component" value="Unassembled WGS sequence"/>
</dbReference>
<evidence type="ECO:0000256" key="1">
    <source>
        <dbReference type="SAM" id="Phobius"/>
    </source>
</evidence>